<keyword evidence="4" id="KW-1185">Reference proteome</keyword>
<proteinExistence type="predicted"/>
<dbReference type="Proteomes" id="UP000308430">
    <property type="component" value="Unassembled WGS sequence"/>
</dbReference>
<dbReference type="EMBL" id="SSOC01000001">
    <property type="protein sequence ID" value="THF67459.1"/>
    <property type="molecule type" value="Genomic_DNA"/>
</dbReference>
<keyword evidence="2" id="KW-0732">Signal</keyword>
<dbReference type="RefSeq" id="WP_136346868.1">
    <property type="nucleotide sequence ID" value="NZ_SSOC01000001.1"/>
</dbReference>
<name>A0A4S4B483_9RHOO</name>
<dbReference type="AlphaFoldDB" id="A0A4S4B483"/>
<reference evidence="3 4" key="1">
    <citation type="submission" date="2019-04" db="EMBL/GenBank/DDBJ databases">
        <title>Azoarcus nasutitermitis sp. nov. isolated from termite nest.</title>
        <authorList>
            <person name="Lin S.-Y."/>
            <person name="Hameed A."/>
            <person name="Hsu Y.-H."/>
            <person name="Young C.-C."/>
        </authorList>
    </citation>
    <scope>NUCLEOTIDE SEQUENCE [LARGE SCALE GENOMIC DNA]</scope>
    <source>
        <strain evidence="3 4">CC-YHH838</strain>
    </source>
</reference>
<gene>
    <name evidence="3" type="ORF">E6C76_03590</name>
</gene>
<organism evidence="3 4">
    <name type="scientific">Pseudothauera nasutitermitis</name>
    <dbReference type="NCBI Taxonomy" id="2565930"/>
    <lineage>
        <taxon>Bacteria</taxon>
        <taxon>Pseudomonadati</taxon>
        <taxon>Pseudomonadota</taxon>
        <taxon>Betaproteobacteria</taxon>
        <taxon>Rhodocyclales</taxon>
        <taxon>Zoogloeaceae</taxon>
        <taxon>Pseudothauera</taxon>
    </lineage>
</organism>
<comment type="caution">
    <text evidence="3">The sequence shown here is derived from an EMBL/GenBank/DDBJ whole genome shotgun (WGS) entry which is preliminary data.</text>
</comment>
<keyword evidence="1" id="KW-0175">Coiled coil</keyword>
<sequence>MRTTTASATRLLAAAGLALALSAAHAQLSPAAQRDLLELRMVEAVKTERYADFLKHLAEFRGADGTVGAEMRYYEGVALEKAGQPLEARAALEAFIAQAGREHALYAQALSRYDALEQAASAAARERERARALLDAPLLRAMERAPRAVTVSALPSDTRWLGGWNYEWYAGERQNGLHALPGGGWLAYGHRPTGTALDAAKIDGSWPRLDLPQLPPAALRSFAADGQPAWLQVYDFNRIWLRSPSSSAPPSLDVVTAAMFDSGHAVGEWGSHGYLVPGRPAHQGHPEYFSAGWRSEIVRVAADATGELRICANLQLGAAPKRAGLWAWVDAQGTVADSTAWGMPQDHPEGAFAGGRRYWFDSGLDDCAVLPDGALLVAGRAVRTAADGGLGKAHEADKPLRALRIFERDGSLRASLLLQTGTARRPDWWPPARLEAGSAGEGWEWLWGQWRIDTRAGLSATPRQPGADEAVAELLAPASGADSHRLRVAGREHDLIAADLAGEVALAQAGRLADGSVLALLNLSFPKDLHATVLADGQRLDADLWLDRQPLAVLAAFDAGGLQWALPLRHGNKASIDDFARKAAEAARQNPASGFVIPPDHQIREYAGNQGYRFGHWAELADGRVLVGTGGGLTYALQRQPAAAQAQTEARP</sequence>
<feature type="chain" id="PRO_5020512757" evidence="2">
    <location>
        <begin position="27"/>
        <end position="652"/>
    </location>
</feature>
<evidence type="ECO:0000313" key="3">
    <source>
        <dbReference type="EMBL" id="THF67459.1"/>
    </source>
</evidence>
<protein>
    <submittedName>
        <fullName evidence="3">Uncharacterized protein</fullName>
    </submittedName>
</protein>
<feature type="coiled-coil region" evidence="1">
    <location>
        <begin position="106"/>
        <end position="133"/>
    </location>
</feature>
<evidence type="ECO:0000256" key="2">
    <source>
        <dbReference type="SAM" id="SignalP"/>
    </source>
</evidence>
<accession>A0A4S4B483</accession>
<feature type="signal peptide" evidence="2">
    <location>
        <begin position="1"/>
        <end position="26"/>
    </location>
</feature>
<evidence type="ECO:0000313" key="4">
    <source>
        <dbReference type="Proteomes" id="UP000308430"/>
    </source>
</evidence>
<evidence type="ECO:0000256" key="1">
    <source>
        <dbReference type="SAM" id="Coils"/>
    </source>
</evidence>